<reference evidence="10 11" key="1">
    <citation type="journal article" date="2020" name="Nat. Commun.">
        <title>Genome of Tripterygium wilfordii and identification of cytochrome P450 involved in triptolide biosynthesis.</title>
        <authorList>
            <person name="Tu L."/>
            <person name="Su P."/>
            <person name="Zhang Z."/>
            <person name="Gao L."/>
            <person name="Wang J."/>
            <person name="Hu T."/>
            <person name="Zhou J."/>
            <person name="Zhang Y."/>
            <person name="Zhao Y."/>
            <person name="Liu Y."/>
            <person name="Song Y."/>
            <person name="Tong Y."/>
            <person name="Lu Y."/>
            <person name="Yang J."/>
            <person name="Xu C."/>
            <person name="Jia M."/>
            <person name="Peters R.J."/>
            <person name="Huang L."/>
            <person name="Gao W."/>
        </authorList>
    </citation>
    <scope>NUCLEOTIDE SEQUENCE [LARGE SCALE GENOMIC DNA]</scope>
    <source>
        <strain evidence="11">cv. XIE 37</strain>
        <tissue evidence="10">Leaf</tissue>
    </source>
</reference>
<comment type="function">
    <text evidence="9">Promotes plant cell differentiation, organogenesis and somatic embryogenesis as well as cell proliferation.</text>
</comment>
<keyword evidence="5 9" id="KW-0765">Sulfation</keyword>
<dbReference type="OrthoDB" id="1858282at2759"/>
<evidence type="ECO:0000313" key="10">
    <source>
        <dbReference type="EMBL" id="KAF5743972.1"/>
    </source>
</evidence>
<accession>A0A7J7DC89</accession>
<evidence type="ECO:0000256" key="9">
    <source>
        <dbReference type="RuleBase" id="RU368031"/>
    </source>
</evidence>
<organism evidence="10 11">
    <name type="scientific">Tripterygium wilfordii</name>
    <name type="common">Thunder God vine</name>
    <dbReference type="NCBI Taxonomy" id="458696"/>
    <lineage>
        <taxon>Eukaryota</taxon>
        <taxon>Viridiplantae</taxon>
        <taxon>Streptophyta</taxon>
        <taxon>Embryophyta</taxon>
        <taxon>Tracheophyta</taxon>
        <taxon>Spermatophyta</taxon>
        <taxon>Magnoliopsida</taxon>
        <taxon>eudicotyledons</taxon>
        <taxon>Gunneridae</taxon>
        <taxon>Pentapetalae</taxon>
        <taxon>rosids</taxon>
        <taxon>fabids</taxon>
        <taxon>Celastrales</taxon>
        <taxon>Celastraceae</taxon>
        <taxon>Tripterygium</taxon>
    </lineage>
</organism>
<proteinExistence type="inferred from homology"/>
<evidence type="ECO:0000256" key="4">
    <source>
        <dbReference type="ARBA" id="ARBA00022525"/>
    </source>
</evidence>
<dbReference type="GO" id="GO:0005576">
    <property type="term" value="C:extracellular region"/>
    <property type="evidence" value="ECO:0007669"/>
    <property type="project" value="UniProtKB-SubCell"/>
</dbReference>
<dbReference type="EMBL" id="JAAARO010000008">
    <property type="protein sequence ID" value="KAF5743972.1"/>
    <property type="molecule type" value="Genomic_DNA"/>
</dbReference>
<evidence type="ECO:0000313" key="11">
    <source>
        <dbReference type="Proteomes" id="UP000593562"/>
    </source>
</evidence>
<dbReference type="PANTHER" id="PTHR33285:SF28">
    <property type="entry name" value="PHYTOSULFOKINE"/>
    <property type="match status" value="1"/>
</dbReference>
<keyword evidence="3 9" id="KW-0217">Developmental protein</keyword>
<dbReference type="AlphaFoldDB" id="A0A7J7DC89"/>
<sequence>MSSIKVSTLCMVALLLFFFTITSTAGRPEPEFADITPMKTQQHEKNIDVEKVDIEESCEGIGEEDCLMRRTLAAHIDYIYTQKHKP</sequence>
<name>A0A7J7DC89_TRIWF</name>
<dbReference type="GO" id="GO:0030154">
    <property type="term" value="P:cell differentiation"/>
    <property type="evidence" value="ECO:0007669"/>
    <property type="project" value="UniProtKB-UniRule"/>
</dbReference>
<comment type="caution">
    <text evidence="10">The sequence shown here is derived from an EMBL/GenBank/DDBJ whole genome shotgun (WGS) entry which is preliminary data.</text>
</comment>
<keyword evidence="11" id="KW-1185">Reference proteome</keyword>
<dbReference type="GO" id="GO:0008083">
    <property type="term" value="F:growth factor activity"/>
    <property type="evidence" value="ECO:0007669"/>
    <property type="project" value="UniProtKB-UniRule"/>
</dbReference>
<comment type="PTM">
    <text evidence="9">Sulfation is important for activity and for the binding to a putative membrane receptor.</text>
</comment>
<dbReference type="PANTHER" id="PTHR33285">
    <property type="entry name" value="PHYTOSULFOKINES 3"/>
    <property type="match status" value="1"/>
</dbReference>
<keyword evidence="8 9" id="KW-0339">Growth factor</keyword>
<dbReference type="Proteomes" id="UP000593562">
    <property type="component" value="Unassembled WGS sequence"/>
</dbReference>
<keyword evidence="4 9" id="KW-0964">Secreted</keyword>
<feature type="signal peptide" evidence="9">
    <location>
        <begin position="1"/>
        <end position="26"/>
    </location>
</feature>
<dbReference type="InterPro" id="IPR009438">
    <property type="entry name" value="Phytosulfokine"/>
</dbReference>
<dbReference type="InParanoid" id="A0A7J7DC89"/>
<comment type="similarity">
    <text evidence="2 9">Belongs to the phytosulfokine family.</text>
</comment>
<comment type="PTM">
    <text evidence="9">PSK-alpha is produced by endopeptidase digestion. PSK-beta is produced from PSK-alpha by exopeptidase digestion.</text>
</comment>
<keyword evidence="7 9" id="KW-0221">Differentiation</keyword>
<evidence type="ECO:0000256" key="1">
    <source>
        <dbReference type="ARBA" id="ARBA00004613"/>
    </source>
</evidence>
<evidence type="ECO:0000256" key="6">
    <source>
        <dbReference type="ARBA" id="ARBA00022729"/>
    </source>
</evidence>
<evidence type="ECO:0000256" key="3">
    <source>
        <dbReference type="ARBA" id="ARBA00022473"/>
    </source>
</evidence>
<feature type="chain" id="PRO_5031588168" description="Phytosulfokine" evidence="9">
    <location>
        <begin position="27"/>
        <end position="86"/>
    </location>
</feature>
<evidence type="ECO:0000256" key="7">
    <source>
        <dbReference type="ARBA" id="ARBA00022782"/>
    </source>
</evidence>
<gene>
    <name evidence="10" type="ORF">HS088_TW08G00560</name>
</gene>
<keyword evidence="6 9" id="KW-0732">Signal</keyword>
<dbReference type="Pfam" id="PF06404">
    <property type="entry name" value="PSK"/>
    <property type="match status" value="1"/>
</dbReference>
<protein>
    <recommendedName>
        <fullName evidence="9">Phytosulfokine</fullName>
    </recommendedName>
    <component>
        <recommendedName>
            <fullName evidence="9">Phytosulfokine-alpha</fullName>
            <shortName evidence="9">PSK-alpha</shortName>
            <shortName evidence="9">Phytosulfokine-a</shortName>
        </recommendedName>
    </component>
    <component>
        <recommendedName>
            <fullName evidence="9">Phytosulfokine-beta</fullName>
            <shortName evidence="9">PSK-beta</shortName>
            <shortName evidence="9">Phytosulfokine-b</shortName>
        </recommendedName>
    </component>
</protein>
<evidence type="ECO:0000256" key="5">
    <source>
        <dbReference type="ARBA" id="ARBA00022641"/>
    </source>
</evidence>
<evidence type="ECO:0000256" key="8">
    <source>
        <dbReference type="ARBA" id="ARBA00023030"/>
    </source>
</evidence>
<evidence type="ECO:0000256" key="2">
    <source>
        <dbReference type="ARBA" id="ARBA00010781"/>
    </source>
</evidence>
<dbReference type="FunCoup" id="A0A7J7DC89">
    <property type="interactions" value="40"/>
</dbReference>
<comment type="subcellular location">
    <subcellularLocation>
        <location evidence="1 9">Secreted</location>
    </subcellularLocation>
</comment>
<dbReference type="GO" id="GO:0008283">
    <property type="term" value="P:cell population proliferation"/>
    <property type="evidence" value="ECO:0007669"/>
    <property type="project" value="UniProtKB-UniRule"/>
</dbReference>